<dbReference type="InterPro" id="IPR006860">
    <property type="entry name" value="FecR"/>
</dbReference>
<dbReference type="EMBL" id="CP046401">
    <property type="protein sequence ID" value="QGY45021.1"/>
    <property type="molecule type" value="Genomic_DNA"/>
</dbReference>
<dbReference type="Pfam" id="PF04773">
    <property type="entry name" value="FecR"/>
    <property type="match status" value="1"/>
</dbReference>
<dbReference type="Gene3D" id="2.60.120.1440">
    <property type="match status" value="1"/>
</dbReference>
<feature type="domain" description="FecR protein" evidence="2">
    <location>
        <begin position="123"/>
        <end position="218"/>
    </location>
</feature>
<protein>
    <submittedName>
        <fullName evidence="4">DUF4974 domain-containing protein</fullName>
    </submittedName>
</protein>
<evidence type="ECO:0000313" key="5">
    <source>
        <dbReference type="Proteomes" id="UP000428260"/>
    </source>
</evidence>
<dbReference type="KEGG" id="mcos:GM418_15470"/>
<dbReference type="FunFam" id="2.60.120.1440:FF:000001">
    <property type="entry name" value="Putative anti-sigma factor"/>
    <property type="match status" value="1"/>
</dbReference>
<name>A0A6I6JRI2_9BACT</name>
<evidence type="ECO:0000259" key="2">
    <source>
        <dbReference type="Pfam" id="PF04773"/>
    </source>
</evidence>
<dbReference type="Gene3D" id="3.55.50.30">
    <property type="match status" value="1"/>
</dbReference>
<dbReference type="InterPro" id="IPR012373">
    <property type="entry name" value="Ferrdict_sens_TM"/>
</dbReference>
<dbReference type="GO" id="GO:0016989">
    <property type="term" value="F:sigma factor antagonist activity"/>
    <property type="evidence" value="ECO:0007669"/>
    <property type="project" value="TreeGrafter"/>
</dbReference>
<dbReference type="AlphaFoldDB" id="A0A6I6JRI2"/>
<dbReference type="Proteomes" id="UP000428260">
    <property type="component" value="Chromosome"/>
</dbReference>
<dbReference type="PANTHER" id="PTHR30273:SF2">
    <property type="entry name" value="PROTEIN FECR"/>
    <property type="match status" value="1"/>
</dbReference>
<sequence length="349" mass="39923">MDNESMQIEQLIIKKISGELNKSEQAILDQWLSQSPENRKELDSYKNLWERSENLVMSGSINVEGALKKTKRRIPAFGNKKRYIVYLRQAAAVLILSIFFSGLAYYFFINKENRIVEEAIYQEIRTAFGTQSQINLPDGTLVWLNSGSTLKYPGSFSDMDTRSVELNGEGYFQVTKNSRKPFIVKTTDINVKVLGTEFNVSAYDDYHSTTVALERGKVSLFKTVSGTDKNLLVLNPNEVAEYEKTEGELIHHKEISLEKYVAWKDGMIVFFNDPIQSVTHKLEKWYNVKIEIGDSEIETYSFTATFVNEPLEQVLRLLSVSSPISYKITPAQKLSDNSYSKRIITILKK</sequence>
<feature type="transmembrane region" description="Helical" evidence="1">
    <location>
        <begin position="90"/>
        <end position="108"/>
    </location>
</feature>
<reference evidence="4 5" key="1">
    <citation type="submission" date="2019-11" db="EMBL/GenBank/DDBJ databases">
        <authorList>
            <person name="Zheng R.K."/>
            <person name="Sun C.M."/>
        </authorList>
    </citation>
    <scope>NUCLEOTIDE SEQUENCE [LARGE SCALE GENOMIC DNA]</scope>
    <source>
        <strain evidence="4 5">WC007</strain>
    </source>
</reference>
<gene>
    <name evidence="4" type="ORF">GM418_15470</name>
</gene>
<dbReference type="RefSeq" id="WP_158867887.1">
    <property type="nucleotide sequence ID" value="NZ_CP046401.1"/>
</dbReference>
<dbReference type="Pfam" id="PF16344">
    <property type="entry name" value="FecR_C"/>
    <property type="match status" value="1"/>
</dbReference>
<evidence type="ECO:0000256" key="1">
    <source>
        <dbReference type="SAM" id="Phobius"/>
    </source>
</evidence>
<feature type="domain" description="Protein FecR C-terminal" evidence="3">
    <location>
        <begin position="268"/>
        <end position="329"/>
    </location>
</feature>
<keyword evidence="1" id="KW-1133">Transmembrane helix</keyword>
<accession>A0A6I6JRI2</accession>
<keyword evidence="1" id="KW-0812">Transmembrane</keyword>
<keyword evidence="5" id="KW-1185">Reference proteome</keyword>
<dbReference type="PIRSF" id="PIRSF018266">
    <property type="entry name" value="FecR"/>
    <property type="match status" value="1"/>
</dbReference>
<evidence type="ECO:0000313" key="4">
    <source>
        <dbReference type="EMBL" id="QGY45021.1"/>
    </source>
</evidence>
<dbReference type="InterPro" id="IPR032508">
    <property type="entry name" value="FecR_C"/>
</dbReference>
<proteinExistence type="predicted"/>
<evidence type="ECO:0000259" key="3">
    <source>
        <dbReference type="Pfam" id="PF16344"/>
    </source>
</evidence>
<keyword evidence="1" id="KW-0472">Membrane</keyword>
<organism evidence="4 5">
    <name type="scientific">Maribellus comscasis</name>
    <dbReference type="NCBI Taxonomy" id="2681766"/>
    <lineage>
        <taxon>Bacteria</taxon>
        <taxon>Pseudomonadati</taxon>
        <taxon>Bacteroidota</taxon>
        <taxon>Bacteroidia</taxon>
        <taxon>Marinilabiliales</taxon>
        <taxon>Prolixibacteraceae</taxon>
        <taxon>Maribellus</taxon>
    </lineage>
</organism>
<dbReference type="PANTHER" id="PTHR30273">
    <property type="entry name" value="PERIPLASMIC SIGNAL SENSOR AND SIGMA FACTOR ACTIVATOR FECR-RELATED"/>
    <property type="match status" value="1"/>
</dbReference>